<evidence type="ECO:0000256" key="11">
    <source>
        <dbReference type="PROSITE-ProRule" id="PRU00464"/>
    </source>
</evidence>
<dbReference type="InterPro" id="IPR019808">
    <property type="entry name" value="Histidine_triad_CS"/>
</dbReference>
<feature type="region of interest" description="Disordered" evidence="13">
    <location>
        <begin position="140"/>
        <end position="165"/>
    </location>
</feature>
<dbReference type="EMBL" id="SWFT01000004">
    <property type="protein sequence ID" value="KAA8908707.1"/>
    <property type="molecule type" value="Genomic_DNA"/>
</dbReference>
<dbReference type="VEuPathDB" id="FungiDB:DIURU_000020"/>
<name>A0A642V1D2_DIURU</name>
<evidence type="ECO:0000256" key="5">
    <source>
        <dbReference type="ARBA" id="ARBA00022801"/>
    </source>
</evidence>
<evidence type="ECO:0000256" key="7">
    <source>
        <dbReference type="ARBA" id="ARBA00047780"/>
    </source>
</evidence>
<dbReference type="InterPro" id="IPR036265">
    <property type="entry name" value="HIT-like_sf"/>
</dbReference>
<keyword evidence="5 12" id="KW-0378">Hydrolase</keyword>
<dbReference type="OMA" id="QVVHQFI"/>
<keyword evidence="4 12" id="KW-0547">Nucleotide-binding</keyword>
<dbReference type="Proteomes" id="UP000449547">
    <property type="component" value="Unassembled WGS sequence"/>
</dbReference>
<dbReference type="PROSITE" id="PS51084">
    <property type="entry name" value="HIT_2"/>
    <property type="match status" value="1"/>
</dbReference>
<evidence type="ECO:0000256" key="4">
    <source>
        <dbReference type="ARBA" id="ARBA00022741"/>
    </source>
</evidence>
<evidence type="ECO:0000256" key="13">
    <source>
        <dbReference type="SAM" id="MobiDB-lite"/>
    </source>
</evidence>
<dbReference type="PANTHER" id="PTHR46243:SF1">
    <property type="entry name" value="BIS(5'-ADENOSYL)-TRIPHOSPHATASE"/>
    <property type="match status" value="1"/>
</dbReference>
<evidence type="ECO:0000256" key="1">
    <source>
        <dbReference type="ARBA" id="ARBA00001936"/>
    </source>
</evidence>
<dbReference type="Pfam" id="PF01230">
    <property type="entry name" value="HIT"/>
    <property type="match status" value="1"/>
</dbReference>
<sequence>MSEIYFYKWVVTSQVFFRSKYCYALVNVRPLVPGHVLVVPLRTSVLRLADLSWEESTDYMNTIQLIHKFIQQTYKADALNIAIQDGPESGQSVPHLHTHIIPRHKDDGWGDSIYKALEQSDLEEEYKEFFARKKAYRDHHGAELEQKDADRVDRSAEDMAQETESLRRQLSAYIADIDRQRREDAVATHFDFERVLHDKSY</sequence>
<dbReference type="CDD" id="cd01275">
    <property type="entry name" value="FHIT"/>
    <property type="match status" value="1"/>
</dbReference>
<dbReference type="InterPro" id="IPR051884">
    <property type="entry name" value="Bis(5'-adenosyl)-TPase_reg"/>
</dbReference>
<dbReference type="AlphaFoldDB" id="A0A642V1D2"/>
<accession>A0A642V1D2</accession>
<dbReference type="GO" id="GO:0047710">
    <property type="term" value="F:bis(5'-adenosyl)-triphosphatase activity"/>
    <property type="evidence" value="ECO:0007669"/>
    <property type="project" value="UniProtKB-UniRule"/>
</dbReference>
<dbReference type="OrthoDB" id="680339at2759"/>
<dbReference type="InterPro" id="IPR039383">
    <property type="entry name" value="FHIT"/>
</dbReference>
<evidence type="ECO:0000313" key="15">
    <source>
        <dbReference type="EMBL" id="KAA8908707.1"/>
    </source>
</evidence>
<dbReference type="SUPFAM" id="SSF54197">
    <property type="entry name" value="HIT-like"/>
    <property type="match status" value="1"/>
</dbReference>
<dbReference type="GeneID" id="54778673"/>
<dbReference type="PROSITE" id="PS00892">
    <property type="entry name" value="HIT_1"/>
    <property type="match status" value="1"/>
</dbReference>
<dbReference type="Gene3D" id="3.30.428.10">
    <property type="entry name" value="HIT-like"/>
    <property type="match status" value="1"/>
</dbReference>
<feature type="domain" description="HIT" evidence="14">
    <location>
        <begin position="2"/>
        <end position="114"/>
    </location>
</feature>
<keyword evidence="16" id="KW-1185">Reference proteome</keyword>
<feature type="binding site" evidence="9">
    <location>
        <begin position="90"/>
        <end position="93"/>
    </location>
    <ligand>
        <name>substrate</name>
    </ligand>
</feature>
<feature type="active site" description="Tele-AMP-histidine intermediate" evidence="8">
    <location>
        <position position="97"/>
    </location>
</feature>
<feature type="binding site" evidence="9">
    <location>
        <position position="27"/>
    </location>
    <ligand>
        <name>substrate</name>
    </ligand>
</feature>
<comment type="catalytic activity">
    <reaction evidence="7 12">
        <text>P(1),P(3)-bis(5'-adenosyl) triphosphate + H2O = AMP + ADP + 2 H(+)</text>
        <dbReference type="Rhea" id="RHEA:13893"/>
        <dbReference type="ChEBI" id="CHEBI:15377"/>
        <dbReference type="ChEBI" id="CHEBI:15378"/>
        <dbReference type="ChEBI" id="CHEBI:58529"/>
        <dbReference type="ChEBI" id="CHEBI:456215"/>
        <dbReference type="ChEBI" id="CHEBI:456216"/>
        <dbReference type="EC" id="3.6.1.29"/>
    </reaction>
</comment>
<evidence type="ECO:0000313" key="16">
    <source>
        <dbReference type="Proteomes" id="UP000449547"/>
    </source>
</evidence>
<proteinExistence type="predicted"/>
<dbReference type="RefSeq" id="XP_034015135.1">
    <property type="nucleotide sequence ID" value="XM_034154603.1"/>
</dbReference>
<evidence type="ECO:0000256" key="10">
    <source>
        <dbReference type="PIRSR" id="PIRSR639383-3"/>
    </source>
</evidence>
<evidence type="ECO:0000256" key="3">
    <source>
        <dbReference type="ARBA" id="ARBA00014605"/>
    </source>
</evidence>
<evidence type="ECO:0000256" key="8">
    <source>
        <dbReference type="PIRSR" id="PIRSR639383-1"/>
    </source>
</evidence>
<reference evidence="15 16" key="1">
    <citation type="submission" date="2019-07" db="EMBL/GenBank/DDBJ databases">
        <title>Genome assembly of two rare yeast pathogens: Diutina rugosa and Trichomonascus ciferrii.</title>
        <authorList>
            <person name="Mixao V."/>
            <person name="Saus E."/>
            <person name="Hansen A."/>
            <person name="Lass-Flor C."/>
            <person name="Gabaldon T."/>
        </authorList>
    </citation>
    <scope>NUCLEOTIDE SEQUENCE [LARGE SCALE GENOMIC DNA]</scope>
    <source>
        <strain evidence="15 16">CBS 613</strain>
    </source>
</reference>
<feature type="site" description="Important for induction of apoptosis" evidence="10">
    <location>
        <position position="114"/>
    </location>
</feature>
<dbReference type="FunFam" id="3.30.428.10:FF:000011">
    <property type="entry name" value="Fragile histidine triad"/>
    <property type="match status" value="1"/>
</dbReference>
<feature type="binding site" evidence="9">
    <location>
        <position position="84"/>
    </location>
    <ligand>
        <name>substrate</name>
    </ligand>
</feature>
<organism evidence="15 16">
    <name type="scientific">Diutina rugosa</name>
    <name type="common">Yeast</name>
    <name type="synonym">Candida rugosa</name>
    <dbReference type="NCBI Taxonomy" id="5481"/>
    <lineage>
        <taxon>Eukaryota</taxon>
        <taxon>Fungi</taxon>
        <taxon>Dikarya</taxon>
        <taxon>Ascomycota</taxon>
        <taxon>Saccharomycotina</taxon>
        <taxon>Pichiomycetes</taxon>
        <taxon>Debaryomycetaceae</taxon>
        <taxon>Diutina</taxon>
    </lineage>
</organism>
<gene>
    <name evidence="15" type="ORF">DIURU_000020</name>
</gene>
<feature type="compositionally biased region" description="Basic and acidic residues" evidence="13">
    <location>
        <begin position="140"/>
        <end position="157"/>
    </location>
</feature>
<evidence type="ECO:0000259" key="14">
    <source>
        <dbReference type="PROSITE" id="PS51084"/>
    </source>
</evidence>
<evidence type="ECO:0000256" key="9">
    <source>
        <dbReference type="PIRSR" id="PIRSR639383-2"/>
    </source>
</evidence>
<comment type="function">
    <text evidence="6">Cleaves A-5'-PPP-5'A to yield AMP and ADP. Can cleave all dinucleoside polyphosphates, provided the phosphate chain contains at least 3 phosphates and that 1 of the 2 bases composing the nucleotide is a purine. Is most effective on dinucleoside triphosphates. Negatively regulates intracellular dinucleoside polyphosphate levels, which elevate following heat shock.</text>
</comment>
<dbReference type="InterPro" id="IPR011146">
    <property type="entry name" value="HIT-like"/>
</dbReference>
<feature type="short sequence motif" description="Histidine triad motif" evidence="11">
    <location>
        <begin position="95"/>
        <end position="99"/>
    </location>
</feature>
<evidence type="ECO:0000256" key="12">
    <source>
        <dbReference type="RuleBase" id="RU366076"/>
    </source>
</evidence>
<dbReference type="GO" id="GO:0000166">
    <property type="term" value="F:nucleotide binding"/>
    <property type="evidence" value="ECO:0007669"/>
    <property type="project" value="UniProtKB-KW"/>
</dbReference>
<comment type="caution">
    <text evidence="15">The sequence shown here is derived from an EMBL/GenBank/DDBJ whole genome shotgun (WGS) entry which is preliminary data.</text>
</comment>
<evidence type="ECO:0000256" key="2">
    <source>
        <dbReference type="ARBA" id="ARBA00012377"/>
    </source>
</evidence>
<protein>
    <recommendedName>
        <fullName evidence="3 12">Bis(5'-adenosyl)-triphosphatase</fullName>
        <ecNumber evidence="2 12">3.6.1.29</ecNumber>
    </recommendedName>
</protein>
<feature type="binding site" evidence="9">
    <location>
        <position position="99"/>
    </location>
    <ligand>
        <name>substrate</name>
    </ligand>
</feature>
<dbReference type="EC" id="3.6.1.29" evidence="2 12"/>
<evidence type="ECO:0000256" key="6">
    <source>
        <dbReference type="ARBA" id="ARBA00025241"/>
    </source>
</evidence>
<dbReference type="PANTHER" id="PTHR46243">
    <property type="entry name" value="BIS(5'-ADENOSYL)-TRIPHOSPHATASE"/>
    <property type="match status" value="1"/>
</dbReference>
<comment type="cofactor">
    <cofactor evidence="1 12">
        <name>Mn(2+)</name>
        <dbReference type="ChEBI" id="CHEBI:29035"/>
    </cofactor>
</comment>